<keyword evidence="2 10" id="KW-1003">Cell membrane</keyword>
<evidence type="ECO:0000256" key="11">
    <source>
        <dbReference type="SAM" id="MobiDB-lite"/>
    </source>
</evidence>
<keyword evidence="10" id="KW-0813">Transport</keyword>
<dbReference type="PANTHER" id="PTHR28259:SF1">
    <property type="entry name" value="FLUORIDE EXPORT PROTEIN 1-RELATED"/>
    <property type="match status" value="1"/>
</dbReference>
<keyword evidence="10" id="KW-0915">Sodium</keyword>
<feature type="transmembrane region" description="Helical" evidence="10">
    <location>
        <begin position="141"/>
        <end position="163"/>
    </location>
</feature>
<reference evidence="13" key="1">
    <citation type="journal article" date="2019" name="Int. J. Syst. Evol. Microbiol.">
        <title>The Global Catalogue of Microorganisms (GCM) 10K type strain sequencing project: providing services to taxonomists for standard genome sequencing and annotation.</title>
        <authorList>
            <consortium name="The Broad Institute Genomics Platform"/>
            <consortium name="The Broad Institute Genome Sequencing Center for Infectious Disease"/>
            <person name="Wu L."/>
            <person name="Ma J."/>
        </authorList>
    </citation>
    <scope>NUCLEOTIDE SEQUENCE [LARGE SCALE GENOMIC DNA]</scope>
    <source>
        <strain evidence="13">CCM 7855</strain>
    </source>
</reference>
<sequence>MSMMGGRMRSGDRRRDLDKLPIDPDSGGRAGVPFHLHPEALGLVLLGGAAGTAARYGIELLLPHDGTGWPTGTFVINLAGAAVLGGLLEALARLGPDSGWRRRTRVLVGTGVCGAFTTYSTLALEASLLVRDGAAGLAAGYAAASVVGGIIAAWVGITAAASLRRTADGDR</sequence>
<evidence type="ECO:0000256" key="4">
    <source>
        <dbReference type="ARBA" id="ARBA00022989"/>
    </source>
</evidence>
<name>A0ABQ1U6C0_9NOCA</name>
<comment type="function">
    <text evidence="9 10">Fluoride-specific ion channel. Important for reducing fluoride concentration in the cell, thus reducing its toxicity.</text>
</comment>
<dbReference type="EMBL" id="BMCS01000001">
    <property type="protein sequence ID" value="GGF10493.1"/>
    <property type="molecule type" value="Genomic_DNA"/>
</dbReference>
<comment type="subcellular location">
    <subcellularLocation>
        <location evidence="1 10">Cell membrane</location>
        <topology evidence="1 10">Multi-pass membrane protein</topology>
    </subcellularLocation>
</comment>
<feature type="compositionally biased region" description="Basic and acidic residues" evidence="11">
    <location>
        <begin position="9"/>
        <end position="22"/>
    </location>
</feature>
<evidence type="ECO:0000256" key="9">
    <source>
        <dbReference type="ARBA" id="ARBA00049940"/>
    </source>
</evidence>
<evidence type="ECO:0000313" key="12">
    <source>
        <dbReference type="EMBL" id="GGF10493.1"/>
    </source>
</evidence>
<keyword evidence="10" id="KW-0406">Ion transport</keyword>
<keyword evidence="10" id="KW-0479">Metal-binding</keyword>
<keyword evidence="5 10" id="KW-0472">Membrane</keyword>
<evidence type="ECO:0000256" key="3">
    <source>
        <dbReference type="ARBA" id="ARBA00022692"/>
    </source>
</evidence>
<dbReference type="PANTHER" id="PTHR28259">
    <property type="entry name" value="FLUORIDE EXPORT PROTEIN 1-RELATED"/>
    <property type="match status" value="1"/>
</dbReference>
<evidence type="ECO:0000256" key="1">
    <source>
        <dbReference type="ARBA" id="ARBA00004651"/>
    </source>
</evidence>
<dbReference type="Proteomes" id="UP000632454">
    <property type="component" value="Unassembled WGS sequence"/>
</dbReference>
<evidence type="ECO:0000256" key="5">
    <source>
        <dbReference type="ARBA" id="ARBA00023136"/>
    </source>
</evidence>
<feature type="transmembrane region" description="Helical" evidence="10">
    <location>
        <begin position="40"/>
        <end position="58"/>
    </location>
</feature>
<comment type="activity regulation">
    <text evidence="10">Na(+) is not transported, but it plays an essential structural role and its presence is essential for fluoride channel function.</text>
</comment>
<protein>
    <recommendedName>
        <fullName evidence="10">Fluoride-specific ion channel FluC</fullName>
    </recommendedName>
</protein>
<dbReference type="Pfam" id="PF02537">
    <property type="entry name" value="CRCB"/>
    <property type="match status" value="1"/>
</dbReference>
<proteinExistence type="inferred from homology"/>
<comment type="caution">
    <text evidence="12">The sequence shown here is derived from an EMBL/GenBank/DDBJ whole genome shotgun (WGS) entry which is preliminary data.</text>
</comment>
<keyword evidence="3 10" id="KW-0812">Transmembrane</keyword>
<gene>
    <name evidence="10 12" type="primary">crcB</name>
    <name evidence="10" type="synonym">fluC</name>
    <name evidence="12" type="ORF">GCM10007298_03080</name>
</gene>
<keyword evidence="13" id="KW-1185">Reference proteome</keyword>
<dbReference type="InterPro" id="IPR003691">
    <property type="entry name" value="FluC"/>
</dbReference>
<evidence type="ECO:0000256" key="8">
    <source>
        <dbReference type="ARBA" id="ARBA00035585"/>
    </source>
</evidence>
<evidence type="ECO:0000256" key="10">
    <source>
        <dbReference type="HAMAP-Rule" id="MF_00454"/>
    </source>
</evidence>
<keyword evidence="4 10" id="KW-1133">Transmembrane helix</keyword>
<evidence type="ECO:0000256" key="6">
    <source>
        <dbReference type="ARBA" id="ARBA00023303"/>
    </source>
</evidence>
<comment type="similarity">
    <text evidence="7 10">Belongs to the fluoride channel Fluc/FEX (TC 1.A.43) family.</text>
</comment>
<evidence type="ECO:0000313" key="13">
    <source>
        <dbReference type="Proteomes" id="UP000632454"/>
    </source>
</evidence>
<feature type="transmembrane region" description="Helical" evidence="10">
    <location>
        <begin position="106"/>
        <end position="129"/>
    </location>
</feature>
<evidence type="ECO:0000256" key="7">
    <source>
        <dbReference type="ARBA" id="ARBA00035120"/>
    </source>
</evidence>
<feature type="transmembrane region" description="Helical" evidence="10">
    <location>
        <begin position="74"/>
        <end position="94"/>
    </location>
</feature>
<evidence type="ECO:0000256" key="2">
    <source>
        <dbReference type="ARBA" id="ARBA00022475"/>
    </source>
</evidence>
<accession>A0ABQ1U6C0</accession>
<feature type="binding site" evidence="10">
    <location>
        <position position="117"/>
    </location>
    <ligand>
        <name>Na(+)</name>
        <dbReference type="ChEBI" id="CHEBI:29101"/>
        <note>structural</note>
    </ligand>
</feature>
<feature type="region of interest" description="Disordered" evidence="11">
    <location>
        <begin position="1"/>
        <end position="22"/>
    </location>
</feature>
<organism evidence="12 13">
    <name type="scientific">Williamsia phyllosphaerae</name>
    <dbReference type="NCBI Taxonomy" id="885042"/>
    <lineage>
        <taxon>Bacteria</taxon>
        <taxon>Bacillati</taxon>
        <taxon>Actinomycetota</taxon>
        <taxon>Actinomycetes</taxon>
        <taxon>Mycobacteriales</taxon>
        <taxon>Nocardiaceae</taxon>
        <taxon>Williamsia</taxon>
    </lineage>
</organism>
<keyword evidence="6 10" id="KW-0407">Ion channel</keyword>
<comment type="catalytic activity">
    <reaction evidence="8">
        <text>fluoride(in) = fluoride(out)</text>
        <dbReference type="Rhea" id="RHEA:76159"/>
        <dbReference type="ChEBI" id="CHEBI:17051"/>
    </reaction>
    <physiologicalReaction direction="left-to-right" evidence="8">
        <dbReference type="Rhea" id="RHEA:76160"/>
    </physiologicalReaction>
</comment>
<feature type="binding site" evidence="10">
    <location>
        <position position="114"/>
    </location>
    <ligand>
        <name>Na(+)</name>
        <dbReference type="ChEBI" id="CHEBI:29101"/>
        <note>structural</note>
    </ligand>
</feature>
<dbReference type="HAMAP" id="MF_00454">
    <property type="entry name" value="FluC"/>
    <property type="match status" value="1"/>
</dbReference>